<evidence type="ECO:0000256" key="1">
    <source>
        <dbReference type="SAM" id="MobiDB-lite"/>
    </source>
</evidence>
<reference evidence="2 3" key="1">
    <citation type="submission" date="2018-12" db="EMBL/GenBank/DDBJ databases">
        <title>Dyella dinghuensis sp. nov. DHOA06 and Dyella choica sp. nov. 4M-K27, isolated from forest soil.</title>
        <authorList>
            <person name="Qiu L.-H."/>
            <person name="Gao Z.-H."/>
        </authorList>
    </citation>
    <scope>NUCLEOTIDE SEQUENCE [LARGE SCALE GENOMIC DNA]</scope>
    <source>
        <strain evidence="2 3">DHOA06</strain>
    </source>
</reference>
<comment type="caution">
    <text evidence="2">The sequence shown here is derived from an EMBL/GenBank/DDBJ whole genome shotgun (WGS) entry which is preliminary data.</text>
</comment>
<dbReference type="Proteomes" id="UP000267077">
    <property type="component" value="Unassembled WGS sequence"/>
</dbReference>
<name>A0A3S0PER9_9GAMM</name>
<feature type="compositionally biased region" description="Acidic residues" evidence="1">
    <location>
        <begin position="66"/>
        <end position="80"/>
    </location>
</feature>
<dbReference type="RefSeq" id="WP_126671849.1">
    <property type="nucleotide sequence ID" value="NZ_RYZR01000001.1"/>
</dbReference>
<dbReference type="AlphaFoldDB" id="A0A3S0PER9"/>
<protein>
    <submittedName>
        <fullName evidence="2">Uncharacterized protein</fullName>
    </submittedName>
</protein>
<dbReference type="OrthoDB" id="5772941at2"/>
<dbReference type="EMBL" id="RYZR01000001">
    <property type="protein sequence ID" value="RUL67138.1"/>
    <property type="molecule type" value="Genomic_DNA"/>
</dbReference>
<feature type="region of interest" description="Disordered" evidence="1">
    <location>
        <begin position="63"/>
        <end position="103"/>
    </location>
</feature>
<proteinExistence type="predicted"/>
<keyword evidence="3" id="KW-1185">Reference proteome</keyword>
<sequence>MSSIIDFLERMGSEAQLRDASPEELELALSETEIEAPLRTAILNKDTSELQALLRLVPLFGIQATPDEEEEEDEDEDEDDNAGKPKPKGLQRNASELVTVTSE</sequence>
<evidence type="ECO:0000313" key="3">
    <source>
        <dbReference type="Proteomes" id="UP000267077"/>
    </source>
</evidence>
<gene>
    <name evidence="2" type="ORF">EKH79_00590</name>
</gene>
<organism evidence="2 3">
    <name type="scientific">Dyella dinghuensis</name>
    <dbReference type="NCBI Taxonomy" id="1920169"/>
    <lineage>
        <taxon>Bacteria</taxon>
        <taxon>Pseudomonadati</taxon>
        <taxon>Pseudomonadota</taxon>
        <taxon>Gammaproteobacteria</taxon>
        <taxon>Lysobacterales</taxon>
        <taxon>Rhodanobacteraceae</taxon>
        <taxon>Dyella</taxon>
    </lineage>
</organism>
<feature type="compositionally biased region" description="Polar residues" evidence="1">
    <location>
        <begin position="92"/>
        <end position="103"/>
    </location>
</feature>
<accession>A0A3S0PER9</accession>
<evidence type="ECO:0000313" key="2">
    <source>
        <dbReference type="EMBL" id="RUL67138.1"/>
    </source>
</evidence>